<evidence type="ECO:0000259" key="9">
    <source>
        <dbReference type="PROSITE" id="PS50110"/>
    </source>
</evidence>
<dbReference type="SUPFAM" id="SSF47384">
    <property type="entry name" value="Homodimeric domain of signal transducing histidine kinase"/>
    <property type="match status" value="1"/>
</dbReference>
<feature type="domain" description="Response regulatory" evidence="9">
    <location>
        <begin position="683"/>
        <end position="801"/>
    </location>
</feature>
<dbReference type="Pfam" id="PF01627">
    <property type="entry name" value="Hpt"/>
    <property type="match status" value="1"/>
</dbReference>
<feature type="modified residue" description="4-aspartylphosphate" evidence="5">
    <location>
        <position position="732"/>
    </location>
</feature>
<keyword evidence="11" id="KW-0808">Transferase</keyword>
<keyword evidence="11" id="KW-0418">Kinase</keyword>
<dbReference type="SUPFAM" id="SSF55874">
    <property type="entry name" value="ATPase domain of HSP90 chaperone/DNA topoisomerase II/histidine kinase"/>
    <property type="match status" value="1"/>
</dbReference>
<keyword evidence="3 5" id="KW-0597">Phosphoprotein</keyword>
<dbReference type="CDD" id="cd00082">
    <property type="entry name" value="HisKA"/>
    <property type="match status" value="1"/>
</dbReference>
<dbReference type="GO" id="GO:0005524">
    <property type="term" value="F:ATP binding"/>
    <property type="evidence" value="ECO:0007669"/>
    <property type="project" value="UniProtKB-KW"/>
</dbReference>
<dbReference type="PANTHER" id="PTHR45339">
    <property type="entry name" value="HYBRID SIGNAL TRANSDUCTION HISTIDINE KINASE J"/>
    <property type="match status" value="1"/>
</dbReference>
<feature type="transmembrane region" description="Helical" evidence="7">
    <location>
        <begin position="51"/>
        <end position="69"/>
    </location>
</feature>
<dbReference type="InterPro" id="IPR003594">
    <property type="entry name" value="HATPase_dom"/>
</dbReference>
<reference evidence="11 12" key="1">
    <citation type="submission" date="2018-05" db="EMBL/GenBank/DDBJ databases">
        <title>Genomic Encyclopedia of Type Strains, Phase IV (KMG-IV): sequencing the most valuable type-strain genomes for metagenomic binning, comparative biology and taxonomic classification.</title>
        <authorList>
            <person name="Goeker M."/>
        </authorList>
    </citation>
    <scope>NUCLEOTIDE SEQUENCE [LARGE SCALE GENOMIC DNA]</scope>
    <source>
        <strain evidence="11 12">DSM 24906</strain>
    </source>
</reference>
<dbReference type="InterPro" id="IPR005467">
    <property type="entry name" value="His_kinase_dom"/>
</dbReference>
<feature type="transmembrane region" description="Helical" evidence="7">
    <location>
        <begin position="149"/>
        <end position="169"/>
    </location>
</feature>
<evidence type="ECO:0000256" key="7">
    <source>
        <dbReference type="SAM" id="Phobius"/>
    </source>
</evidence>
<feature type="domain" description="HPt" evidence="10">
    <location>
        <begin position="806"/>
        <end position="892"/>
    </location>
</feature>
<dbReference type="PROSITE" id="PS50109">
    <property type="entry name" value="HIS_KIN"/>
    <property type="match status" value="1"/>
</dbReference>
<dbReference type="InterPro" id="IPR004358">
    <property type="entry name" value="Sig_transdc_His_kin-like_C"/>
</dbReference>
<keyword evidence="7" id="KW-1133">Transmembrane helix</keyword>
<dbReference type="Gene3D" id="1.20.120.160">
    <property type="entry name" value="HPT domain"/>
    <property type="match status" value="1"/>
</dbReference>
<evidence type="ECO:0000256" key="1">
    <source>
        <dbReference type="ARBA" id="ARBA00000085"/>
    </source>
</evidence>
<keyword evidence="7" id="KW-0472">Membrane</keyword>
<keyword evidence="6" id="KW-0175">Coiled coil</keyword>
<dbReference type="PROSITE" id="PS50110">
    <property type="entry name" value="RESPONSE_REGULATORY"/>
    <property type="match status" value="1"/>
</dbReference>
<name>A0AA45HJ34_9BACT</name>
<dbReference type="GO" id="GO:0000155">
    <property type="term" value="F:phosphorelay sensor kinase activity"/>
    <property type="evidence" value="ECO:0007669"/>
    <property type="project" value="InterPro"/>
</dbReference>
<proteinExistence type="predicted"/>
<dbReference type="EC" id="2.7.13.3" evidence="2"/>
<dbReference type="Pfam" id="PF00072">
    <property type="entry name" value="Response_reg"/>
    <property type="match status" value="1"/>
</dbReference>
<dbReference type="Gene3D" id="3.40.50.2300">
    <property type="match status" value="1"/>
</dbReference>
<evidence type="ECO:0000313" key="11">
    <source>
        <dbReference type="EMBL" id="PWJ95604.1"/>
    </source>
</evidence>
<sequence>MNEKIIPDLKKFNTSILKQRNIRFKNLLYLGIFSSFIQIIIYFLYESTIKILYANLIFLFLNLFLILFIKNKKNFKIINWYTLCYFIWAVFPIMNLNHNFYLANYIISVLYISSYMLLSGSLIISSNILNFLLFLFFNNYNINFNRERNEILIIIFIVGIISFILNSLFKNYFKDFFINNYKLKENKEKLENYRNTLENVVKNKTKEIESTNKTLNEYSEKISNTNLELEKSYIELYKMNKQLESINKITSKLGDMNILNDESLYLKEIIKAMIGVFPEIESAIAIKINDEEINFIESGNFNIDKIKNKKMKIKNKMFIKILEDIAIFGYFYRIIIEDIFDKNDKKDVYKLFENIEKTMVLKFHINEENITLIVLNIKNNIPDIFNEEYMKVLKSFYNIIKMFYYIIDNNEMRKKYEENLRKSKLKAELANQTKSLFVANMNHEIRTPVNTIFIVNDLLRKMNINDEIERLVNMSRNASKNLLNIIDKMLDFSKIEQGTIKLIEKPFLLKEIIENIIKEYKIKQNRYVKFIPDVKIEDFDIKVIGDYTKLSQIIQNILNNAFKFTEEGFVKLSIKLDRFNTLKNFQRIIFIIEDTGIGIDENEQSKVFEPFYQGKRKSHNESGGTGLGLAISKEIINLMGGEIIYISKEDRGSIFKFSVLLKNNVNEEILKSPKNKENVEGIKVLLAEDNSVNREIQKMQLESLGFKVDTVKNGVEVLDRIKKHNFDIILMDISMPELDGYETTVKIREIEKGTDKHLPIIALTAFSNSNNFKKCIEMGMDDYIPKPLNEEDLIEKVGINVKKKKRDINNQKIKKMFIKDLEEKIEILKTLDPKKDYLKIADIAHQIKNPFKYLKFNQASDTCKKLEDLARNKELNDLSPFLKKIEDYKEKL</sequence>
<feature type="domain" description="Histidine kinase" evidence="8">
    <location>
        <begin position="440"/>
        <end position="663"/>
    </location>
</feature>
<organism evidence="11 12">
    <name type="scientific">Oceanotoga teriensis</name>
    <dbReference type="NCBI Taxonomy" id="515440"/>
    <lineage>
        <taxon>Bacteria</taxon>
        <taxon>Thermotogati</taxon>
        <taxon>Thermotogota</taxon>
        <taxon>Thermotogae</taxon>
        <taxon>Petrotogales</taxon>
        <taxon>Petrotogaceae</taxon>
        <taxon>Oceanotoga</taxon>
    </lineage>
</organism>
<dbReference type="SUPFAM" id="SSF47226">
    <property type="entry name" value="Histidine-containing phosphotransfer domain, HPT domain"/>
    <property type="match status" value="1"/>
</dbReference>
<dbReference type="GO" id="GO:0005886">
    <property type="term" value="C:plasma membrane"/>
    <property type="evidence" value="ECO:0007669"/>
    <property type="project" value="UniProtKB-SubCell"/>
</dbReference>
<feature type="coiled-coil region" evidence="6">
    <location>
        <begin position="180"/>
        <end position="228"/>
    </location>
</feature>
<dbReference type="SUPFAM" id="SSF52172">
    <property type="entry name" value="CheY-like"/>
    <property type="match status" value="1"/>
</dbReference>
<dbReference type="AlphaFoldDB" id="A0AA45HJ34"/>
<dbReference type="CDD" id="cd17546">
    <property type="entry name" value="REC_hyHK_CKI1_RcsC-like"/>
    <property type="match status" value="1"/>
</dbReference>
<dbReference type="PROSITE" id="PS50894">
    <property type="entry name" value="HPT"/>
    <property type="match status" value="1"/>
</dbReference>
<keyword evidence="7" id="KW-0812">Transmembrane</keyword>
<dbReference type="InterPro" id="IPR001789">
    <property type="entry name" value="Sig_transdc_resp-reg_receiver"/>
</dbReference>
<feature type="transmembrane region" description="Helical" evidence="7">
    <location>
        <begin position="27"/>
        <end position="45"/>
    </location>
</feature>
<dbReference type="SMART" id="SM00448">
    <property type="entry name" value="REC"/>
    <property type="match status" value="1"/>
</dbReference>
<dbReference type="Gene3D" id="3.30.565.10">
    <property type="entry name" value="Histidine kinase-like ATPase, C-terminal domain"/>
    <property type="match status" value="1"/>
</dbReference>
<keyword evidence="12" id="KW-1185">Reference proteome</keyword>
<dbReference type="Pfam" id="PF00512">
    <property type="entry name" value="HisKA"/>
    <property type="match status" value="1"/>
</dbReference>
<dbReference type="Proteomes" id="UP000245921">
    <property type="component" value="Unassembled WGS sequence"/>
</dbReference>
<dbReference type="InterPro" id="IPR036890">
    <property type="entry name" value="HATPase_C_sf"/>
</dbReference>
<feature type="transmembrane region" description="Helical" evidence="7">
    <location>
        <begin position="78"/>
        <end position="95"/>
    </location>
</feature>
<dbReference type="Gene3D" id="1.10.287.130">
    <property type="match status" value="1"/>
</dbReference>
<feature type="transmembrane region" description="Helical" evidence="7">
    <location>
        <begin position="115"/>
        <end position="137"/>
    </location>
</feature>
<dbReference type="EMBL" id="QGGI01000004">
    <property type="protein sequence ID" value="PWJ95604.1"/>
    <property type="molecule type" value="Genomic_DNA"/>
</dbReference>
<dbReference type="PRINTS" id="PR00344">
    <property type="entry name" value="BCTRLSENSOR"/>
</dbReference>
<accession>A0AA45HJ34</accession>
<dbReference type="Pfam" id="PF02518">
    <property type="entry name" value="HATPase_c"/>
    <property type="match status" value="1"/>
</dbReference>
<evidence type="ECO:0000256" key="5">
    <source>
        <dbReference type="PROSITE-ProRule" id="PRU00169"/>
    </source>
</evidence>
<dbReference type="SMART" id="SM00388">
    <property type="entry name" value="HisKA"/>
    <property type="match status" value="1"/>
</dbReference>
<comment type="caution">
    <text evidence="11">The sequence shown here is derived from an EMBL/GenBank/DDBJ whole genome shotgun (WGS) entry which is preliminary data.</text>
</comment>
<dbReference type="CDD" id="cd16922">
    <property type="entry name" value="HATPase_EvgS-ArcB-TorS-like"/>
    <property type="match status" value="1"/>
</dbReference>
<evidence type="ECO:0000256" key="4">
    <source>
        <dbReference type="PROSITE-ProRule" id="PRU00110"/>
    </source>
</evidence>
<evidence type="ECO:0000256" key="2">
    <source>
        <dbReference type="ARBA" id="ARBA00012438"/>
    </source>
</evidence>
<comment type="catalytic activity">
    <reaction evidence="1">
        <text>ATP + protein L-histidine = ADP + protein N-phospho-L-histidine.</text>
        <dbReference type="EC" id="2.7.13.3"/>
    </reaction>
</comment>
<dbReference type="InterPro" id="IPR036097">
    <property type="entry name" value="HisK_dim/P_sf"/>
</dbReference>
<dbReference type="InterPro" id="IPR008207">
    <property type="entry name" value="Sig_transdc_His_kin_Hpt_dom"/>
</dbReference>
<evidence type="ECO:0000256" key="6">
    <source>
        <dbReference type="SAM" id="Coils"/>
    </source>
</evidence>
<feature type="modified residue" description="Phosphohistidine" evidence="4">
    <location>
        <position position="845"/>
    </location>
</feature>
<evidence type="ECO:0000313" key="12">
    <source>
        <dbReference type="Proteomes" id="UP000245921"/>
    </source>
</evidence>
<dbReference type="InterPro" id="IPR011006">
    <property type="entry name" value="CheY-like_superfamily"/>
</dbReference>
<dbReference type="PANTHER" id="PTHR45339:SF3">
    <property type="entry name" value="HISTIDINE KINASE"/>
    <property type="match status" value="1"/>
</dbReference>
<dbReference type="SMART" id="SM00387">
    <property type="entry name" value="HATPase_c"/>
    <property type="match status" value="1"/>
</dbReference>
<evidence type="ECO:0000259" key="10">
    <source>
        <dbReference type="PROSITE" id="PS50894"/>
    </source>
</evidence>
<dbReference type="InterPro" id="IPR003661">
    <property type="entry name" value="HisK_dim/P_dom"/>
</dbReference>
<protein>
    <recommendedName>
        <fullName evidence="2">histidine kinase</fullName>
        <ecNumber evidence="2">2.7.13.3</ecNumber>
    </recommendedName>
</protein>
<gene>
    <name evidence="11" type="ORF">C7380_10418</name>
</gene>
<dbReference type="InterPro" id="IPR036641">
    <property type="entry name" value="HPT_dom_sf"/>
</dbReference>
<evidence type="ECO:0000259" key="8">
    <source>
        <dbReference type="PROSITE" id="PS50109"/>
    </source>
</evidence>
<dbReference type="RefSeq" id="WP_109604146.1">
    <property type="nucleotide sequence ID" value="NZ_JAMHJO010000009.1"/>
</dbReference>
<evidence type="ECO:0000256" key="3">
    <source>
        <dbReference type="ARBA" id="ARBA00022553"/>
    </source>
</evidence>